<organism evidence="2 3">
    <name type="scientific">Thelonectria olida</name>
    <dbReference type="NCBI Taxonomy" id="1576542"/>
    <lineage>
        <taxon>Eukaryota</taxon>
        <taxon>Fungi</taxon>
        <taxon>Dikarya</taxon>
        <taxon>Ascomycota</taxon>
        <taxon>Pezizomycotina</taxon>
        <taxon>Sordariomycetes</taxon>
        <taxon>Hypocreomycetidae</taxon>
        <taxon>Hypocreales</taxon>
        <taxon>Nectriaceae</taxon>
        <taxon>Thelonectria</taxon>
    </lineage>
</organism>
<dbReference type="OrthoDB" id="10403625at2759"/>
<reference evidence="2 3" key="1">
    <citation type="journal article" date="2021" name="Nat. Commun.">
        <title>Genetic determinants of endophytism in the Arabidopsis root mycobiome.</title>
        <authorList>
            <person name="Mesny F."/>
            <person name="Miyauchi S."/>
            <person name="Thiergart T."/>
            <person name="Pickel B."/>
            <person name="Atanasova L."/>
            <person name="Karlsson M."/>
            <person name="Huettel B."/>
            <person name="Barry K.W."/>
            <person name="Haridas S."/>
            <person name="Chen C."/>
            <person name="Bauer D."/>
            <person name="Andreopoulos W."/>
            <person name="Pangilinan J."/>
            <person name="LaButti K."/>
            <person name="Riley R."/>
            <person name="Lipzen A."/>
            <person name="Clum A."/>
            <person name="Drula E."/>
            <person name="Henrissat B."/>
            <person name="Kohler A."/>
            <person name="Grigoriev I.V."/>
            <person name="Martin F.M."/>
            <person name="Hacquard S."/>
        </authorList>
    </citation>
    <scope>NUCLEOTIDE SEQUENCE [LARGE SCALE GENOMIC DNA]</scope>
    <source>
        <strain evidence="2 3">MPI-CAGE-CH-0241</strain>
    </source>
</reference>
<dbReference type="AlphaFoldDB" id="A0A9P8WCC9"/>
<sequence length="214" mass="24212">MLQTTTRLLSPFINLKLFTSFRLRSTAWLKKITTTPRNMTQINPPRDQDGDSGDNGSNNPPATAWSKLFQKRHHVADPFKVGVSFLAKETLREIHLTDSFIVSIDNEPLAMSLVPLSHSEGFHSSFDAYIMVYHSGSEEVINKLVSLGKLVVVIRMDQDLPICKPLPEMIAQRENCHVTSGSEDEFDSGMLRLSRRLRDRRRWGSHSSAHAVCH</sequence>
<proteinExistence type="predicted"/>
<evidence type="ECO:0000313" key="2">
    <source>
        <dbReference type="EMBL" id="KAH6894096.1"/>
    </source>
</evidence>
<name>A0A9P8WCC9_9HYPO</name>
<dbReference type="EMBL" id="JAGPYM010000005">
    <property type="protein sequence ID" value="KAH6894096.1"/>
    <property type="molecule type" value="Genomic_DNA"/>
</dbReference>
<dbReference type="Proteomes" id="UP000777438">
    <property type="component" value="Unassembled WGS sequence"/>
</dbReference>
<feature type="region of interest" description="Disordered" evidence="1">
    <location>
        <begin position="35"/>
        <end position="63"/>
    </location>
</feature>
<keyword evidence="3" id="KW-1185">Reference proteome</keyword>
<evidence type="ECO:0000313" key="3">
    <source>
        <dbReference type="Proteomes" id="UP000777438"/>
    </source>
</evidence>
<protein>
    <submittedName>
        <fullName evidence="2">Uncharacterized protein</fullName>
    </submittedName>
</protein>
<evidence type="ECO:0000256" key="1">
    <source>
        <dbReference type="SAM" id="MobiDB-lite"/>
    </source>
</evidence>
<accession>A0A9P8WCC9</accession>
<gene>
    <name evidence="2" type="ORF">B0T10DRAFT_479508</name>
</gene>
<comment type="caution">
    <text evidence="2">The sequence shown here is derived from an EMBL/GenBank/DDBJ whole genome shotgun (WGS) entry which is preliminary data.</text>
</comment>